<dbReference type="EMBL" id="PXOH01000006">
    <property type="protein sequence ID" value="PSF37946.1"/>
    <property type="molecule type" value="Genomic_DNA"/>
</dbReference>
<keyword evidence="1 3" id="KW-0597">Phosphoprotein</keyword>
<dbReference type="InterPro" id="IPR001789">
    <property type="entry name" value="Sig_transdc_resp-reg_receiver"/>
</dbReference>
<keyword evidence="2" id="KW-0902">Two-component regulatory system</keyword>
<dbReference type="InterPro" id="IPR011006">
    <property type="entry name" value="CheY-like_superfamily"/>
</dbReference>
<dbReference type="PANTHER" id="PTHR44591">
    <property type="entry name" value="STRESS RESPONSE REGULATOR PROTEIN 1"/>
    <property type="match status" value="1"/>
</dbReference>
<dbReference type="Pfam" id="PF00072">
    <property type="entry name" value="Response_reg"/>
    <property type="match status" value="1"/>
</dbReference>
<dbReference type="SUPFAM" id="SSF52172">
    <property type="entry name" value="CheY-like"/>
    <property type="match status" value="1"/>
</dbReference>
<gene>
    <name evidence="5" type="ORF">C7H19_08205</name>
</gene>
<evidence type="ECO:0000256" key="3">
    <source>
        <dbReference type="PROSITE-ProRule" id="PRU00169"/>
    </source>
</evidence>
<dbReference type="Proteomes" id="UP000239001">
    <property type="component" value="Unassembled WGS sequence"/>
</dbReference>
<dbReference type="GO" id="GO:0000160">
    <property type="term" value="P:phosphorelay signal transduction system"/>
    <property type="evidence" value="ECO:0007669"/>
    <property type="project" value="UniProtKB-KW"/>
</dbReference>
<evidence type="ECO:0000313" key="6">
    <source>
        <dbReference type="Proteomes" id="UP000239001"/>
    </source>
</evidence>
<evidence type="ECO:0000259" key="4">
    <source>
        <dbReference type="PROSITE" id="PS50110"/>
    </source>
</evidence>
<dbReference type="PROSITE" id="PS50110">
    <property type="entry name" value="RESPONSE_REGULATORY"/>
    <property type="match status" value="1"/>
</dbReference>
<evidence type="ECO:0000256" key="1">
    <source>
        <dbReference type="ARBA" id="ARBA00022553"/>
    </source>
</evidence>
<protein>
    <submittedName>
        <fullName evidence="5">Two-component system response regulator</fullName>
    </submittedName>
</protein>
<dbReference type="PANTHER" id="PTHR44591:SF14">
    <property type="entry name" value="PROTEIN PILG"/>
    <property type="match status" value="1"/>
</dbReference>
<feature type="domain" description="Response regulatory" evidence="4">
    <location>
        <begin position="3"/>
        <end position="119"/>
    </location>
</feature>
<dbReference type="RefSeq" id="WP_106456386.1">
    <property type="nucleotide sequence ID" value="NZ_PXOH01000006.1"/>
</dbReference>
<dbReference type="InterPro" id="IPR050595">
    <property type="entry name" value="Bact_response_regulator"/>
</dbReference>
<comment type="caution">
    <text evidence="5">The sequence shown here is derived from an EMBL/GenBank/DDBJ whole genome shotgun (WGS) entry which is preliminary data.</text>
</comment>
<dbReference type="OrthoDB" id="582422at2"/>
<evidence type="ECO:0000313" key="5">
    <source>
        <dbReference type="EMBL" id="PSF37946.1"/>
    </source>
</evidence>
<reference evidence="5 6" key="1">
    <citation type="submission" date="2018-03" db="EMBL/GenBank/DDBJ databases">
        <title>The ancient ancestry and fast evolution of plastids.</title>
        <authorList>
            <person name="Moore K.R."/>
            <person name="Magnabosco C."/>
            <person name="Momper L."/>
            <person name="Gold D.A."/>
            <person name="Bosak T."/>
            <person name="Fournier G.P."/>
        </authorList>
    </citation>
    <scope>NUCLEOTIDE SEQUENCE [LARGE SCALE GENOMIC DNA]</scope>
    <source>
        <strain evidence="5 6">CCALA 016</strain>
    </source>
</reference>
<name>A0A2T1LZV3_9CHRO</name>
<evidence type="ECO:0000256" key="2">
    <source>
        <dbReference type="ARBA" id="ARBA00023012"/>
    </source>
</evidence>
<keyword evidence="6" id="KW-1185">Reference proteome</keyword>
<reference evidence="5 6" key="2">
    <citation type="submission" date="2018-03" db="EMBL/GenBank/DDBJ databases">
        <authorList>
            <person name="Keele B.F."/>
        </authorList>
    </citation>
    <scope>NUCLEOTIDE SEQUENCE [LARGE SCALE GENOMIC DNA]</scope>
    <source>
        <strain evidence="5 6">CCALA 016</strain>
    </source>
</reference>
<dbReference type="Gene3D" id="3.40.50.2300">
    <property type="match status" value="1"/>
</dbReference>
<sequence length="123" mass="13883">MKTVLIVEDTLSEQALIGNYLREAGYLVWTANEVKEALNRLAVQLPDVIITDLVMPGISGLEFCRMLRKKPETQKLPIIACTSKNQDIDRLWGLKQGINVYVTKPFTSKQLIQAVQSVTENHE</sequence>
<accession>A0A2T1LZV3</accession>
<dbReference type="AlphaFoldDB" id="A0A2T1LZV3"/>
<feature type="modified residue" description="4-aspartylphosphate" evidence="3">
    <location>
        <position position="52"/>
    </location>
</feature>
<dbReference type="SMART" id="SM00448">
    <property type="entry name" value="REC"/>
    <property type="match status" value="1"/>
</dbReference>
<proteinExistence type="predicted"/>
<organism evidence="5 6">
    <name type="scientific">Aphanothece hegewaldii CCALA 016</name>
    <dbReference type="NCBI Taxonomy" id="2107694"/>
    <lineage>
        <taxon>Bacteria</taxon>
        <taxon>Bacillati</taxon>
        <taxon>Cyanobacteriota</taxon>
        <taxon>Cyanophyceae</taxon>
        <taxon>Oscillatoriophycideae</taxon>
        <taxon>Chroococcales</taxon>
        <taxon>Aphanothecaceae</taxon>
        <taxon>Aphanothece</taxon>
    </lineage>
</organism>